<organism evidence="1 2">
    <name type="scientific">Phytophthora sojae (strain P6497)</name>
    <name type="common">Soybean stem and root rot agent</name>
    <name type="synonym">Phytophthora megasperma f. sp. glycines</name>
    <dbReference type="NCBI Taxonomy" id="1094619"/>
    <lineage>
        <taxon>Eukaryota</taxon>
        <taxon>Sar</taxon>
        <taxon>Stramenopiles</taxon>
        <taxon>Oomycota</taxon>
        <taxon>Peronosporomycetes</taxon>
        <taxon>Peronosporales</taxon>
        <taxon>Peronosporaceae</taxon>
        <taxon>Phytophthora</taxon>
    </lineage>
</organism>
<keyword evidence="2" id="KW-1185">Reference proteome</keyword>
<feature type="non-terminal residue" evidence="1">
    <location>
        <position position="1"/>
    </location>
</feature>
<reference evidence="1 2" key="1">
    <citation type="journal article" date="2006" name="Science">
        <title>Phytophthora genome sequences uncover evolutionary origins and mechanisms of pathogenesis.</title>
        <authorList>
            <person name="Tyler B.M."/>
            <person name="Tripathy S."/>
            <person name="Zhang X."/>
            <person name="Dehal P."/>
            <person name="Jiang R.H."/>
            <person name="Aerts A."/>
            <person name="Arredondo F.D."/>
            <person name="Baxter L."/>
            <person name="Bensasson D."/>
            <person name="Beynon J.L."/>
            <person name="Chapman J."/>
            <person name="Damasceno C.M."/>
            <person name="Dorrance A.E."/>
            <person name="Dou D."/>
            <person name="Dickerman A.W."/>
            <person name="Dubchak I.L."/>
            <person name="Garbelotto M."/>
            <person name="Gijzen M."/>
            <person name="Gordon S.G."/>
            <person name="Govers F."/>
            <person name="Grunwald N.J."/>
            <person name="Huang W."/>
            <person name="Ivors K.L."/>
            <person name="Jones R.W."/>
            <person name="Kamoun S."/>
            <person name="Krampis K."/>
            <person name="Lamour K.H."/>
            <person name="Lee M.K."/>
            <person name="McDonald W.H."/>
            <person name="Medina M."/>
            <person name="Meijer H.J."/>
            <person name="Nordberg E.K."/>
            <person name="Maclean D.J."/>
            <person name="Ospina-Giraldo M.D."/>
            <person name="Morris P.F."/>
            <person name="Phuntumart V."/>
            <person name="Putnam N.H."/>
            <person name="Rash S."/>
            <person name="Rose J.K."/>
            <person name="Sakihama Y."/>
            <person name="Salamov A.A."/>
            <person name="Savidor A."/>
            <person name="Scheuring C.F."/>
            <person name="Smith B.M."/>
            <person name="Sobral B.W."/>
            <person name="Terry A."/>
            <person name="Torto-Alalibo T.A."/>
            <person name="Win J."/>
            <person name="Xu Z."/>
            <person name="Zhang H."/>
            <person name="Grigoriev I.V."/>
            <person name="Rokhsar D.S."/>
            <person name="Boore J.L."/>
        </authorList>
    </citation>
    <scope>NUCLEOTIDE SEQUENCE [LARGE SCALE GENOMIC DNA]</scope>
    <source>
        <strain evidence="1 2">P6497</strain>
    </source>
</reference>
<accession>G4YJC9</accession>
<dbReference type="RefSeq" id="XP_009517001.1">
    <property type="nucleotide sequence ID" value="XM_009518706.1"/>
</dbReference>
<dbReference type="AlphaFoldDB" id="G4YJC9"/>
<proteinExistence type="predicted"/>
<sequence>PEQGELSEKETMAMQWAVMNWERAKGDLQNLLNQVLPNFFLSTLPDLVSQMEPCEVIKALEKDYGQGDAVGLI</sequence>
<evidence type="ECO:0000313" key="1">
    <source>
        <dbReference type="EMBL" id="EGZ29726.1"/>
    </source>
</evidence>
<evidence type="ECO:0000313" key="2">
    <source>
        <dbReference type="Proteomes" id="UP000002640"/>
    </source>
</evidence>
<protein>
    <submittedName>
        <fullName evidence="1">Uncharacterized protein</fullName>
    </submittedName>
</protein>
<gene>
    <name evidence="1" type="ORF">PHYSODRAFT_418378</name>
</gene>
<name>G4YJC9_PHYSP</name>
<dbReference type="Proteomes" id="UP000002640">
    <property type="component" value="Unassembled WGS sequence"/>
</dbReference>
<dbReference type="InParanoid" id="G4YJC9"/>
<dbReference type="KEGG" id="psoj:PHYSODRAFT_418378"/>
<dbReference type="EMBL" id="JH159151">
    <property type="protein sequence ID" value="EGZ29726.1"/>
    <property type="molecule type" value="Genomic_DNA"/>
</dbReference>
<dbReference type="GeneID" id="20652022"/>
<feature type="non-terminal residue" evidence="1">
    <location>
        <position position="73"/>
    </location>
</feature>